<dbReference type="HOGENOM" id="CLU_1587481_0_0_1"/>
<organism evidence="1 2">
    <name type="scientific">Scleroderma citrinum Foug A</name>
    <dbReference type="NCBI Taxonomy" id="1036808"/>
    <lineage>
        <taxon>Eukaryota</taxon>
        <taxon>Fungi</taxon>
        <taxon>Dikarya</taxon>
        <taxon>Basidiomycota</taxon>
        <taxon>Agaricomycotina</taxon>
        <taxon>Agaricomycetes</taxon>
        <taxon>Agaricomycetidae</taxon>
        <taxon>Boletales</taxon>
        <taxon>Sclerodermatineae</taxon>
        <taxon>Sclerodermataceae</taxon>
        <taxon>Scleroderma</taxon>
    </lineage>
</organism>
<evidence type="ECO:0000313" key="2">
    <source>
        <dbReference type="Proteomes" id="UP000053989"/>
    </source>
</evidence>
<dbReference type="Proteomes" id="UP000053989">
    <property type="component" value="Unassembled WGS sequence"/>
</dbReference>
<sequence length="168" mass="18709">MLRARRALSGMDIPKIWQARRDRECDVGHRFIARLGLRTTKYGPPRERSEHSTTREHVPKRTLREITNPHNILARSGINKPKPRMPARARPCHCAWSTSFYGHSALRPLELILLSPEPGPTPSVPTTLVLAAQQLVSPLMPIAALSIASTIVPYLSSQDRIADSLRGG</sequence>
<name>A0A0C3DV69_9AGAM</name>
<keyword evidence="2" id="KW-1185">Reference proteome</keyword>
<accession>A0A0C3DV69</accession>
<dbReference type="InParanoid" id="A0A0C3DV69"/>
<dbReference type="EMBL" id="KN822068">
    <property type="protein sequence ID" value="KIM59851.1"/>
    <property type="molecule type" value="Genomic_DNA"/>
</dbReference>
<protein>
    <submittedName>
        <fullName evidence="1">Uncharacterized protein</fullName>
    </submittedName>
</protein>
<reference evidence="2" key="2">
    <citation type="submission" date="2015-01" db="EMBL/GenBank/DDBJ databases">
        <title>Evolutionary Origins and Diversification of the Mycorrhizal Mutualists.</title>
        <authorList>
            <consortium name="DOE Joint Genome Institute"/>
            <consortium name="Mycorrhizal Genomics Consortium"/>
            <person name="Kohler A."/>
            <person name="Kuo A."/>
            <person name="Nagy L.G."/>
            <person name="Floudas D."/>
            <person name="Copeland A."/>
            <person name="Barry K.W."/>
            <person name="Cichocki N."/>
            <person name="Veneault-Fourrey C."/>
            <person name="LaButti K."/>
            <person name="Lindquist E.A."/>
            <person name="Lipzen A."/>
            <person name="Lundell T."/>
            <person name="Morin E."/>
            <person name="Murat C."/>
            <person name="Riley R."/>
            <person name="Ohm R."/>
            <person name="Sun H."/>
            <person name="Tunlid A."/>
            <person name="Henrissat B."/>
            <person name="Grigoriev I.V."/>
            <person name="Hibbett D.S."/>
            <person name="Martin F."/>
        </authorList>
    </citation>
    <scope>NUCLEOTIDE SEQUENCE [LARGE SCALE GENOMIC DNA]</scope>
    <source>
        <strain evidence="2">Foug A</strain>
    </source>
</reference>
<evidence type="ECO:0000313" key="1">
    <source>
        <dbReference type="EMBL" id="KIM59851.1"/>
    </source>
</evidence>
<gene>
    <name evidence="1" type="ORF">SCLCIDRAFT_26958</name>
</gene>
<proteinExistence type="predicted"/>
<dbReference type="AlphaFoldDB" id="A0A0C3DV69"/>
<reference evidence="1 2" key="1">
    <citation type="submission" date="2014-04" db="EMBL/GenBank/DDBJ databases">
        <authorList>
            <consortium name="DOE Joint Genome Institute"/>
            <person name="Kuo A."/>
            <person name="Kohler A."/>
            <person name="Nagy L.G."/>
            <person name="Floudas D."/>
            <person name="Copeland A."/>
            <person name="Barry K.W."/>
            <person name="Cichocki N."/>
            <person name="Veneault-Fourrey C."/>
            <person name="LaButti K."/>
            <person name="Lindquist E.A."/>
            <person name="Lipzen A."/>
            <person name="Lundell T."/>
            <person name="Morin E."/>
            <person name="Murat C."/>
            <person name="Sun H."/>
            <person name="Tunlid A."/>
            <person name="Henrissat B."/>
            <person name="Grigoriev I.V."/>
            <person name="Hibbett D.S."/>
            <person name="Martin F."/>
            <person name="Nordberg H.P."/>
            <person name="Cantor M.N."/>
            <person name="Hua S.X."/>
        </authorList>
    </citation>
    <scope>NUCLEOTIDE SEQUENCE [LARGE SCALE GENOMIC DNA]</scope>
    <source>
        <strain evidence="1 2">Foug A</strain>
    </source>
</reference>